<dbReference type="Proteomes" id="UP000692954">
    <property type="component" value="Unassembled WGS sequence"/>
</dbReference>
<keyword evidence="3" id="KW-1185">Reference proteome</keyword>
<comment type="caution">
    <text evidence="1">The sequence shown here is derived from an EMBL/GenBank/DDBJ whole genome shotgun (WGS) entry which is preliminary data.</text>
</comment>
<reference evidence="1" key="1">
    <citation type="submission" date="2021-01" db="EMBL/GenBank/DDBJ databases">
        <authorList>
            <consortium name="Genoscope - CEA"/>
            <person name="William W."/>
        </authorList>
    </citation>
    <scope>NUCLEOTIDE SEQUENCE</scope>
</reference>
<proteinExistence type="predicted"/>
<evidence type="ECO:0000313" key="3">
    <source>
        <dbReference type="Proteomes" id="UP000692954"/>
    </source>
</evidence>
<evidence type="ECO:0000313" key="2">
    <source>
        <dbReference type="EMBL" id="CAD8090240.1"/>
    </source>
</evidence>
<protein>
    <submittedName>
        <fullName evidence="1">Uncharacterized protein</fullName>
    </submittedName>
</protein>
<dbReference type="AlphaFoldDB" id="A0A8S1NTA1"/>
<sequence>MMEWQNGEKHGQGKEDNLRKVKKMVMERLSSMIIHIMKENFLEKLLTLCELPYLRQRNILLE</sequence>
<organism evidence="1 3">
    <name type="scientific">Paramecium sonneborni</name>
    <dbReference type="NCBI Taxonomy" id="65129"/>
    <lineage>
        <taxon>Eukaryota</taxon>
        <taxon>Sar</taxon>
        <taxon>Alveolata</taxon>
        <taxon>Ciliophora</taxon>
        <taxon>Intramacronucleata</taxon>
        <taxon>Oligohymenophorea</taxon>
        <taxon>Peniculida</taxon>
        <taxon>Parameciidae</taxon>
        <taxon>Paramecium</taxon>
    </lineage>
</organism>
<accession>A0A8S1NTA1</accession>
<evidence type="ECO:0000313" key="1">
    <source>
        <dbReference type="EMBL" id="CAD8090234.1"/>
    </source>
</evidence>
<dbReference type="EMBL" id="CAJJDN010000055">
    <property type="protein sequence ID" value="CAD8090234.1"/>
    <property type="molecule type" value="Genomic_DNA"/>
</dbReference>
<gene>
    <name evidence="1" type="ORF">PSON_ATCC_30995.1.T0550213</name>
    <name evidence="2" type="ORF">PSON_ATCC_30995.1.T0550216</name>
</gene>
<dbReference type="EMBL" id="CAJJDN010000055">
    <property type="protein sequence ID" value="CAD8090240.1"/>
    <property type="molecule type" value="Genomic_DNA"/>
</dbReference>
<name>A0A8S1NTA1_9CILI</name>